<proteinExistence type="predicted"/>
<evidence type="ECO:0000313" key="4">
    <source>
        <dbReference type="Proteomes" id="UP000054408"/>
    </source>
</evidence>
<gene>
    <name evidence="3" type="ORF">AMSG_05253</name>
</gene>
<feature type="signal peptide" evidence="2">
    <location>
        <begin position="1"/>
        <end position="28"/>
    </location>
</feature>
<name>A0A0L0DD56_THETB</name>
<keyword evidence="4" id="KW-1185">Reference proteome</keyword>
<accession>A0A0L0DD56</accession>
<evidence type="ECO:0000256" key="1">
    <source>
        <dbReference type="SAM" id="Phobius"/>
    </source>
</evidence>
<keyword evidence="2" id="KW-0732">Signal</keyword>
<dbReference type="GeneID" id="25564695"/>
<feature type="transmembrane region" description="Helical" evidence="1">
    <location>
        <begin position="44"/>
        <end position="64"/>
    </location>
</feature>
<feature type="chain" id="PRO_5005537386" evidence="2">
    <location>
        <begin position="29"/>
        <end position="67"/>
    </location>
</feature>
<dbReference type="RefSeq" id="XP_013757972.1">
    <property type="nucleotide sequence ID" value="XM_013902518.1"/>
</dbReference>
<sequence>MARTVLSLAGLALVALAAVLVLAHPAAAEEKKTLGGNVNERDFMLAVFVGGIPGVISLGAAVFCQHL</sequence>
<organism evidence="3 4">
    <name type="scientific">Thecamonas trahens ATCC 50062</name>
    <dbReference type="NCBI Taxonomy" id="461836"/>
    <lineage>
        <taxon>Eukaryota</taxon>
        <taxon>Apusozoa</taxon>
        <taxon>Apusomonadida</taxon>
        <taxon>Apusomonadidae</taxon>
        <taxon>Thecamonas</taxon>
    </lineage>
</organism>
<dbReference type="Proteomes" id="UP000054408">
    <property type="component" value="Unassembled WGS sequence"/>
</dbReference>
<dbReference type="EMBL" id="GL349454">
    <property type="protein sequence ID" value="KNC49258.1"/>
    <property type="molecule type" value="Genomic_DNA"/>
</dbReference>
<reference evidence="3 4" key="1">
    <citation type="submission" date="2010-05" db="EMBL/GenBank/DDBJ databases">
        <title>The Genome Sequence of Thecamonas trahens ATCC 50062.</title>
        <authorList>
            <consortium name="The Broad Institute Genome Sequencing Platform"/>
            <person name="Russ C."/>
            <person name="Cuomo C."/>
            <person name="Shea T."/>
            <person name="Young S.K."/>
            <person name="Zeng Q."/>
            <person name="Koehrsen M."/>
            <person name="Haas B."/>
            <person name="Borodovsky M."/>
            <person name="Guigo R."/>
            <person name="Alvarado L."/>
            <person name="Berlin A."/>
            <person name="Bochicchio J."/>
            <person name="Borenstein D."/>
            <person name="Chapman S."/>
            <person name="Chen Z."/>
            <person name="Freedman E."/>
            <person name="Gellesch M."/>
            <person name="Goldberg J."/>
            <person name="Griggs A."/>
            <person name="Gujja S."/>
            <person name="Heilman E."/>
            <person name="Heiman D."/>
            <person name="Hepburn T."/>
            <person name="Howarth C."/>
            <person name="Jen D."/>
            <person name="Larson L."/>
            <person name="Mehta T."/>
            <person name="Park D."/>
            <person name="Pearson M."/>
            <person name="Roberts A."/>
            <person name="Saif S."/>
            <person name="Shenoy N."/>
            <person name="Sisk P."/>
            <person name="Stolte C."/>
            <person name="Sykes S."/>
            <person name="Thomson T."/>
            <person name="Walk T."/>
            <person name="White J."/>
            <person name="Yandava C."/>
            <person name="Burger G."/>
            <person name="Gray M.W."/>
            <person name="Holland P.W.H."/>
            <person name="King N."/>
            <person name="Lang F.B.F."/>
            <person name="Roger A.J."/>
            <person name="Ruiz-Trillo I."/>
            <person name="Lander E."/>
            <person name="Nusbaum C."/>
        </authorList>
    </citation>
    <scope>NUCLEOTIDE SEQUENCE [LARGE SCALE GENOMIC DNA]</scope>
    <source>
        <strain evidence="3 4">ATCC 50062</strain>
    </source>
</reference>
<keyword evidence="1" id="KW-0472">Membrane</keyword>
<dbReference type="AlphaFoldDB" id="A0A0L0DD56"/>
<evidence type="ECO:0000313" key="3">
    <source>
        <dbReference type="EMBL" id="KNC49258.1"/>
    </source>
</evidence>
<protein>
    <submittedName>
        <fullName evidence="3">Uncharacterized protein</fullName>
    </submittedName>
</protein>
<evidence type="ECO:0000256" key="2">
    <source>
        <dbReference type="SAM" id="SignalP"/>
    </source>
</evidence>
<keyword evidence="1" id="KW-0812">Transmembrane</keyword>
<keyword evidence="1" id="KW-1133">Transmembrane helix</keyword>